<dbReference type="OrthoDB" id="441446at2759"/>
<dbReference type="PANTHER" id="PTHR33146:SF14">
    <property type="entry name" value="ENDONUCLEASE 1"/>
    <property type="match status" value="1"/>
</dbReference>
<dbReference type="GO" id="GO:0006308">
    <property type="term" value="P:DNA catabolic process"/>
    <property type="evidence" value="ECO:0007669"/>
    <property type="project" value="InterPro"/>
</dbReference>
<dbReference type="InterPro" id="IPR003154">
    <property type="entry name" value="S1/P1nuclease"/>
</dbReference>
<evidence type="ECO:0000256" key="10">
    <source>
        <dbReference type="SAM" id="MobiDB-lite"/>
    </source>
</evidence>
<comment type="caution">
    <text evidence="11">The sequence shown here is derived from an EMBL/GenBank/DDBJ whole genome shotgun (WGS) entry which is preliminary data.</text>
</comment>
<dbReference type="GO" id="GO:0004521">
    <property type="term" value="F:RNA endonuclease activity"/>
    <property type="evidence" value="ECO:0007669"/>
    <property type="project" value="UniProtKB-ARBA"/>
</dbReference>
<evidence type="ECO:0000256" key="3">
    <source>
        <dbReference type="ARBA" id="ARBA00012562"/>
    </source>
</evidence>
<dbReference type="Pfam" id="PF02265">
    <property type="entry name" value="S1-P1_nuclease"/>
    <property type="match status" value="1"/>
</dbReference>
<dbReference type="GO" id="GO:0000014">
    <property type="term" value="F:single-stranded DNA endodeoxyribonuclease activity"/>
    <property type="evidence" value="ECO:0007669"/>
    <property type="project" value="UniProtKB-ARBA"/>
</dbReference>
<dbReference type="PANTHER" id="PTHR33146">
    <property type="entry name" value="ENDONUCLEASE 4"/>
    <property type="match status" value="1"/>
</dbReference>
<dbReference type="GO" id="GO:0046872">
    <property type="term" value="F:metal ion binding"/>
    <property type="evidence" value="ECO:0007669"/>
    <property type="project" value="UniProtKB-KW"/>
</dbReference>
<evidence type="ECO:0000256" key="9">
    <source>
        <dbReference type="ARBA" id="ARBA00023180"/>
    </source>
</evidence>
<comment type="similarity">
    <text evidence="2">Belongs to the nuclease type I family.</text>
</comment>
<organism evidence="11 12">
    <name type="scientific">Senna tora</name>
    <dbReference type="NCBI Taxonomy" id="362788"/>
    <lineage>
        <taxon>Eukaryota</taxon>
        <taxon>Viridiplantae</taxon>
        <taxon>Streptophyta</taxon>
        <taxon>Embryophyta</taxon>
        <taxon>Tracheophyta</taxon>
        <taxon>Spermatophyta</taxon>
        <taxon>Magnoliopsida</taxon>
        <taxon>eudicotyledons</taxon>
        <taxon>Gunneridae</taxon>
        <taxon>Pentapetalae</taxon>
        <taxon>rosids</taxon>
        <taxon>fabids</taxon>
        <taxon>Fabales</taxon>
        <taxon>Fabaceae</taxon>
        <taxon>Caesalpinioideae</taxon>
        <taxon>Cassia clade</taxon>
        <taxon>Senna</taxon>
    </lineage>
</organism>
<gene>
    <name evidence="11" type="ORF">G2W53_001186</name>
</gene>
<proteinExistence type="inferred from homology"/>
<dbReference type="SUPFAM" id="SSF48537">
    <property type="entry name" value="Phospholipase C/P1 nuclease"/>
    <property type="match status" value="1"/>
</dbReference>
<evidence type="ECO:0000256" key="2">
    <source>
        <dbReference type="ARBA" id="ARBA00009547"/>
    </source>
</evidence>
<dbReference type="Proteomes" id="UP000634136">
    <property type="component" value="Unassembled WGS sequence"/>
</dbReference>
<dbReference type="GO" id="GO:0003676">
    <property type="term" value="F:nucleic acid binding"/>
    <property type="evidence" value="ECO:0007669"/>
    <property type="project" value="InterPro"/>
</dbReference>
<keyword evidence="6 11" id="KW-0255">Endonuclease</keyword>
<protein>
    <recommendedName>
        <fullName evidence="3">Aspergillus nuclease S1</fullName>
        <ecNumber evidence="3">3.1.30.1</ecNumber>
    </recommendedName>
</protein>
<evidence type="ECO:0000256" key="4">
    <source>
        <dbReference type="ARBA" id="ARBA00022722"/>
    </source>
</evidence>
<reference evidence="11" key="1">
    <citation type="submission" date="2020-09" db="EMBL/GenBank/DDBJ databases">
        <title>Genome-Enabled Discovery of Anthraquinone Biosynthesis in Senna tora.</title>
        <authorList>
            <person name="Kang S.-H."/>
            <person name="Pandey R.P."/>
            <person name="Lee C.-M."/>
            <person name="Sim J.-S."/>
            <person name="Jeong J.-T."/>
            <person name="Choi B.-S."/>
            <person name="Jung M."/>
            <person name="Ginzburg D."/>
            <person name="Zhao K."/>
            <person name="Won S.Y."/>
            <person name="Oh T.-J."/>
            <person name="Yu Y."/>
            <person name="Kim N.-H."/>
            <person name="Lee O.R."/>
            <person name="Lee T.-H."/>
            <person name="Bashyal P."/>
            <person name="Kim T.-S."/>
            <person name="Lee W.-H."/>
            <person name="Kawkins C."/>
            <person name="Kim C.-K."/>
            <person name="Kim J.S."/>
            <person name="Ahn B.O."/>
            <person name="Rhee S.Y."/>
            <person name="Sohng J.K."/>
        </authorList>
    </citation>
    <scope>NUCLEOTIDE SEQUENCE</scope>
    <source>
        <tissue evidence="11">Leaf</tissue>
    </source>
</reference>
<evidence type="ECO:0000256" key="6">
    <source>
        <dbReference type="ARBA" id="ARBA00022759"/>
    </source>
</evidence>
<sequence>MRQMLTTVILTTHASNSKLLLAQSHPGNLPAVLVDIHVSHPAGALRHPAEDRSGAPRGGAWGAPRMTWRGWSGSSDRRPGRTRRIGLPLGGDSDREGRASLSNRCSRVAKGIAFDFAEKNISHCKNQDNKSVRMAAKDYSPWEEQRRSYDDLQNCTEEEAAEAVSHLLPEEVKGELSELCVWADQIRHWYKYRWTSSLHFIFTPDNKCSFDYARDFVSSHPMFDYDLMFCIWVLQLDVLDFDTIP</sequence>
<evidence type="ECO:0000256" key="1">
    <source>
        <dbReference type="ARBA" id="ARBA00000245"/>
    </source>
</evidence>
<dbReference type="Gene3D" id="1.10.575.10">
    <property type="entry name" value="P1 Nuclease"/>
    <property type="match status" value="1"/>
</dbReference>
<feature type="region of interest" description="Disordered" evidence="10">
    <location>
        <begin position="45"/>
        <end position="99"/>
    </location>
</feature>
<keyword evidence="7" id="KW-0378">Hydrolase</keyword>
<dbReference type="EMBL" id="JAAIUW010000001">
    <property type="protein sequence ID" value="KAF7844281.1"/>
    <property type="molecule type" value="Genomic_DNA"/>
</dbReference>
<evidence type="ECO:0000313" key="11">
    <source>
        <dbReference type="EMBL" id="KAF7844281.1"/>
    </source>
</evidence>
<accession>A0A834XI40</accession>
<name>A0A834XI40_9FABA</name>
<keyword evidence="5" id="KW-0479">Metal-binding</keyword>
<evidence type="ECO:0000313" key="12">
    <source>
        <dbReference type="Proteomes" id="UP000634136"/>
    </source>
</evidence>
<keyword evidence="8" id="KW-1015">Disulfide bond</keyword>
<evidence type="ECO:0000256" key="8">
    <source>
        <dbReference type="ARBA" id="ARBA00023157"/>
    </source>
</evidence>
<keyword evidence="12" id="KW-1185">Reference proteome</keyword>
<comment type="catalytic activity">
    <reaction evidence="1">
        <text>Endonucleolytic cleavage to 5'-phosphomononucleotide and 5'-phosphooligonucleotide end-products.</text>
        <dbReference type="EC" id="3.1.30.1"/>
    </reaction>
</comment>
<keyword evidence="9" id="KW-0325">Glycoprotein</keyword>
<dbReference type="AlphaFoldDB" id="A0A834XI40"/>
<dbReference type="InterPro" id="IPR008947">
    <property type="entry name" value="PLipase_C/P1_nuclease_dom_sf"/>
</dbReference>
<dbReference type="EC" id="3.1.30.1" evidence="3"/>
<evidence type="ECO:0000256" key="7">
    <source>
        <dbReference type="ARBA" id="ARBA00022801"/>
    </source>
</evidence>
<keyword evidence="4" id="KW-0540">Nuclease</keyword>
<evidence type="ECO:0000256" key="5">
    <source>
        <dbReference type="ARBA" id="ARBA00022723"/>
    </source>
</evidence>